<dbReference type="PANTHER" id="PTHR22854">
    <property type="entry name" value="TRYPTOPHAN BIOSYNTHESIS PROTEIN"/>
    <property type="match status" value="1"/>
</dbReference>
<protein>
    <recommendedName>
        <fullName evidence="8">Indole-3-glycerol phosphate synthase</fullName>
        <shortName evidence="8">IGPS</shortName>
        <ecNumber evidence="8">4.1.1.48</ecNumber>
    </recommendedName>
</protein>
<name>A0A6C2YNF9_9BACT</name>
<dbReference type="RefSeq" id="WP_162657754.1">
    <property type="nucleotide sequence ID" value="NZ_LR593887.1"/>
</dbReference>
<proteinExistence type="inferred from homology"/>
<evidence type="ECO:0000256" key="5">
    <source>
        <dbReference type="ARBA" id="ARBA00022822"/>
    </source>
</evidence>
<evidence type="ECO:0000256" key="6">
    <source>
        <dbReference type="ARBA" id="ARBA00023141"/>
    </source>
</evidence>
<dbReference type="HAMAP" id="MF_00134_B">
    <property type="entry name" value="IGPS_B"/>
    <property type="match status" value="1"/>
</dbReference>
<evidence type="ECO:0000256" key="1">
    <source>
        <dbReference type="ARBA" id="ARBA00001633"/>
    </source>
</evidence>
<dbReference type="InterPro" id="IPR001468">
    <property type="entry name" value="Indole-3-GlycerolPSynthase_CS"/>
</dbReference>
<organism evidence="10">
    <name type="scientific">Tuwongella immobilis</name>
    <dbReference type="NCBI Taxonomy" id="692036"/>
    <lineage>
        <taxon>Bacteria</taxon>
        <taxon>Pseudomonadati</taxon>
        <taxon>Planctomycetota</taxon>
        <taxon>Planctomycetia</taxon>
        <taxon>Gemmatales</taxon>
        <taxon>Gemmataceae</taxon>
        <taxon>Tuwongella</taxon>
    </lineage>
</organism>
<dbReference type="InterPro" id="IPR011060">
    <property type="entry name" value="RibuloseP-bd_barrel"/>
</dbReference>
<dbReference type="PANTHER" id="PTHR22854:SF2">
    <property type="entry name" value="INDOLE-3-GLYCEROL-PHOSPHATE SYNTHASE"/>
    <property type="match status" value="1"/>
</dbReference>
<keyword evidence="4 8" id="KW-0210">Decarboxylase</keyword>
<gene>
    <name evidence="8" type="primary">trpC</name>
    <name evidence="10" type="ORF">GMBLW1_13650</name>
</gene>
<evidence type="ECO:0000259" key="9">
    <source>
        <dbReference type="Pfam" id="PF00218"/>
    </source>
</evidence>
<dbReference type="InterPro" id="IPR013785">
    <property type="entry name" value="Aldolase_TIM"/>
</dbReference>
<dbReference type="FunFam" id="3.20.20.70:FF:000024">
    <property type="entry name" value="Indole-3-glycerol phosphate synthase"/>
    <property type="match status" value="1"/>
</dbReference>
<feature type="domain" description="Indole-3-glycerol phosphate synthase" evidence="9">
    <location>
        <begin position="5"/>
        <end position="261"/>
    </location>
</feature>
<dbReference type="UniPathway" id="UPA00035">
    <property type="reaction ID" value="UER00043"/>
</dbReference>
<dbReference type="InParanoid" id="A0A6C2YNF9"/>
<evidence type="ECO:0000256" key="7">
    <source>
        <dbReference type="ARBA" id="ARBA00023239"/>
    </source>
</evidence>
<dbReference type="FunCoup" id="A0A6C2YNF9">
    <property type="interactions" value="322"/>
</dbReference>
<evidence type="ECO:0000256" key="4">
    <source>
        <dbReference type="ARBA" id="ARBA00022793"/>
    </source>
</evidence>
<evidence type="ECO:0000256" key="8">
    <source>
        <dbReference type="HAMAP-Rule" id="MF_00134"/>
    </source>
</evidence>
<dbReference type="EC" id="4.1.1.48" evidence="8"/>
<dbReference type="AlphaFoldDB" id="A0A6C2YNF9"/>
<dbReference type="NCBIfam" id="NF001373">
    <property type="entry name" value="PRK00278.1-6"/>
    <property type="match status" value="1"/>
</dbReference>
<evidence type="ECO:0000313" key="11">
    <source>
        <dbReference type="Proteomes" id="UP000464378"/>
    </source>
</evidence>
<comment type="similarity">
    <text evidence="8">Belongs to the TrpC family.</text>
</comment>
<keyword evidence="11" id="KW-1185">Reference proteome</keyword>
<reference evidence="10" key="1">
    <citation type="submission" date="2019-04" db="EMBL/GenBank/DDBJ databases">
        <authorList>
            <consortium name="Science for Life Laboratories"/>
        </authorList>
    </citation>
    <scope>NUCLEOTIDE SEQUENCE</scope>
    <source>
        <strain evidence="10">MBLW1</strain>
    </source>
</reference>
<evidence type="ECO:0000256" key="2">
    <source>
        <dbReference type="ARBA" id="ARBA00004696"/>
    </source>
</evidence>
<keyword evidence="7 8" id="KW-0456">Lyase</keyword>
<dbReference type="GO" id="GO:0000162">
    <property type="term" value="P:L-tryptophan biosynthetic process"/>
    <property type="evidence" value="ECO:0007669"/>
    <property type="project" value="UniProtKB-UniRule"/>
</dbReference>
<dbReference type="InterPro" id="IPR013798">
    <property type="entry name" value="Indole-3-glycerol_P_synth_dom"/>
</dbReference>
<dbReference type="Gene3D" id="3.20.20.70">
    <property type="entry name" value="Aldolase class I"/>
    <property type="match status" value="1"/>
</dbReference>
<evidence type="ECO:0000256" key="3">
    <source>
        <dbReference type="ARBA" id="ARBA00022605"/>
    </source>
</evidence>
<sequence length="287" mass="31521">MPTILDEIITQKHREIETAKRTISEQALEARIENPRNELPELRDFTGQLRNAVGIGVIAEVKKASPSAGLIRADFHPQQIAQIYTQFGANCISVLTDEHFFQGNLAYLQQIREVVSTPLLRKDFIVDRYQLLEARVFGADAVLLIAECLPGDTLAMLYRQARQLGLHVLVELHDAHEVNRVVDTGAELIGVNNRDLRTFETRLEHTLTLAEQIPADRLLISESGIRTSADVMRLKAGGSRGILVGESLMRAADIGQALQQLIGPIRFPTNDAAGRADGDSGSGTGIS</sequence>
<dbReference type="Proteomes" id="UP000464378">
    <property type="component" value="Chromosome"/>
</dbReference>
<keyword evidence="5 8" id="KW-0822">Tryptophan biosynthesis</keyword>
<accession>A0A6C2YNF9</accession>
<evidence type="ECO:0000313" key="10">
    <source>
        <dbReference type="EMBL" id="VIP02595.1"/>
    </source>
</evidence>
<dbReference type="PROSITE" id="PS00614">
    <property type="entry name" value="IGPS"/>
    <property type="match status" value="1"/>
</dbReference>
<comment type="pathway">
    <text evidence="2 8">Amino-acid biosynthesis; L-tryptophan biosynthesis; L-tryptophan from chorismate: step 4/5.</text>
</comment>
<dbReference type="NCBIfam" id="NF001377">
    <property type="entry name" value="PRK00278.2-4"/>
    <property type="match status" value="1"/>
</dbReference>
<keyword evidence="6 8" id="KW-0057">Aromatic amino acid biosynthesis</keyword>
<dbReference type="GO" id="GO:0004640">
    <property type="term" value="F:phosphoribosylanthranilate isomerase activity"/>
    <property type="evidence" value="ECO:0007669"/>
    <property type="project" value="TreeGrafter"/>
</dbReference>
<dbReference type="Pfam" id="PF00218">
    <property type="entry name" value="IGPS"/>
    <property type="match status" value="1"/>
</dbReference>
<dbReference type="CDD" id="cd00331">
    <property type="entry name" value="IGPS"/>
    <property type="match status" value="1"/>
</dbReference>
<dbReference type="EMBL" id="LR593887">
    <property type="protein sequence ID" value="VTS01873.1"/>
    <property type="molecule type" value="Genomic_DNA"/>
</dbReference>
<dbReference type="InterPro" id="IPR045186">
    <property type="entry name" value="Indole-3-glycerol_P_synth"/>
</dbReference>
<dbReference type="KEGG" id="tim:GMBLW1_13650"/>
<dbReference type="EMBL" id="LR586016">
    <property type="protein sequence ID" value="VIP02595.1"/>
    <property type="molecule type" value="Genomic_DNA"/>
</dbReference>
<comment type="catalytic activity">
    <reaction evidence="1 8">
        <text>1-(2-carboxyphenylamino)-1-deoxy-D-ribulose 5-phosphate + H(+) = (1S,2R)-1-C-(indol-3-yl)glycerol 3-phosphate + CO2 + H2O</text>
        <dbReference type="Rhea" id="RHEA:23476"/>
        <dbReference type="ChEBI" id="CHEBI:15377"/>
        <dbReference type="ChEBI" id="CHEBI:15378"/>
        <dbReference type="ChEBI" id="CHEBI:16526"/>
        <dbReference type="ChEBI" id="CHEBI:58613"/>
        <dbReference type="ChEBI" id="CHEBI:58866"/>
        <dbReference type="EC" id="4.1.1.48"/>
    </reaction>
</comment>
<dbReference type="GO" id="GO:0004425">
    <property type="term" value="F:indole-3-glycerol-phosphate synthase activity"/>
    <property type="evidence" value="ECO:0007669"/>
    <property type="project" value="UniProtKB-UniRule"/>
</dbReference>
<dbReference type="SUPFAM" id="SSF51366">
    <property type="entry name" value="Ribulose-phoshate binding barrel"/>
    <property type="match status" value="1"/>
</dbReference>
<keyword evidence="3 8" id="KW-0028">Amino-acid biosynthesis</keyword>